<protein>
    <submittedName>
        <fullName evidence="1">Uncharacterized protein</fullName>
    </submittedName>
</protein>
<reference evidence="1 2" key="1">
    <citation type="submission" date="2019-07" db="EMBL/GenBank/DDBJ databases">
        <title>Draft genome assembly of a fouling barnacle, Amphibalanus amphitrite (Darwin, 1854): The first reference genome for Thecostraca.</title>
        <authorList>
            <person name="Kim W."/>
        </authorList>
    </citation>
    <scope>NUCLEOTIDE SEQUENCE [LARGE SCALE GENOMIC DNA]</scope>
    <source>
        <strain evidence="1">SNU_AA5</strain>
        <tissue evidence="1">Soma without cirri and trophi</tissue>
    </source>
</reference>
<evidence type="ECO:0000313" key="2">
    <source>
        <dbReference type="Proteomes" id="UP000440578"/>
    </source>
</evidence>
<dbReference type="Proteomes" id="UP000440578">
    <property type="component" value="Unassembled WGS sequence"/>
</dbReference>
<evidence type="ECO:0000313" key="1">
    <source>
        <dbReference type="EMBL" id="KAF0302936.1"/>
    </source>
</evidence>
<dbReference type="AlphaFoldDB" id="A0A6A4W6H2"/>
<dbReference type="EMBL" id="VIIS01000998">
    <property type="protein sequence ID" value="KAF0302936.1"/>
    <property type="molecule type" value="Genomic_DNA"/>
</dbReference>
<gene>
    <name evidence="1" type="ORF">FJT64_025055</name>
</gene>
<organism evidence="1 2">
    <name type="scientific">Amphibalanus amphitrite</name>
    <name type="common">Striped barnacle</name>
    <name type="synonym">Balanus amphitrite</name>
    <dbReference type="NCBI Taxonomy" id="1232801"/>
    <lineage>
        <taxon>Eukaryota</taxon>
        <taxon>Metazoa</taxon>
        <taxon>Ecdysozoa</taxon>
        <taxon>Arthropoda</taxon>
        <taxon>Crustacea</taxon>
        <taxon>Multicrustacea</taxon>
        <taxon>Cirripedia</taxon>
        <taxon>Thoracica</taxon>
        <taxon>Thoracicalcarea</taxon>
        <taxon>Balanomorpha</taxon>
        <taxon>Balanoidea</taxon>
        <taxon>Balanidae</taxon>
        <taxon>Amphibalaninae</taxon>
        <taxon>Amphibalanus</taxon>
    </lineage>
</organism>
<keyword evidence="2" id="KW-1185">Reference proteome</keyword>
<accession>A0A6A4W6H2</accession>
<proteinExistence type="predicted"/>
<name>A0A6A4W6H2_AMPAM</name>
<comment type="caution">
    <text evidence="1">The sequence shown here is derived from an EMBL/GenBank/DDBJ whole genome shotgun (WGS) entry which is preliminary data.</text>
</comment>
<sequence length="230" mass="26612">MAFREMAELERMVAQFRVESFKDVDPAEMIGFGMKDSHVYKQMFMEATKTLSAEARTWIVILATAVKNKERIVMELNTRFLDKPWRTAVLNFYMNSTVTKLSDNVGPIRLLPVVNIPGCVPPITALAWESIKPVPDRTYDNFVSNLWVAQLHIDEAVMADQKAYETRFWETQVTKGGRNYNPGFHVGFWENKSKDRYPLLNWDMTKYLPEQEGPYSKAQITTWLQDSGEV</sequence>